<protein>
    <recommendedName>
        <fullName evidence="4">Chitin synthase export chaperone</fullName>
    </recommendedName>
</protein>
<evidence type="ECO:0000313" key="2">
    <source>
        <dbReference type="EMBL" id="GJJ13091.1"/>
    </source>
</evidence>
<dbReference type="Proteomes" id="UP001050691">
    <property type="component" value="Unassembled WGS sequence"/>
</dbReference>
<dbReference type="EMBL" id="BPWL01000008">
    <property type="protein sequence ID" value="GJJ13091.1"/>
    <property type="molecule type" value="Genomic_DNA"/>
</dbReference>
<dbReference type="PANTHER" id="PTHR35329:SF1">
    <property type="entry name" value="CHITIN SYNTHASE EXPORT CHAPERONE"/>
    <property type="match status" value="1"/>
</dbReference>
<reference evidence="2" key="1">
    <citation type="submission" date="2021-10" db="EMBL/GenBank/DDBJ databases">
        <title>De novo Genome Assembly of Clathrus columnatus (Basidiomycota, Fungi) Using Illumina and Nanopore Sequence Data.</title>
        <authorList>
            <person name="Ogiso-Tanaka E."/>
            <person name="Itagaki H."/>
            <person name="Hosoya T."/>
            <person name="Hosaka K."/>
        </authorList>
    </citation>
    <scope>NUCLEOTIDE SEQUENCE</scope>
    <source>
        <strain evidence="2">MO-923</strain>
    </source>
</reference>
<evidence type="ECO:0000313" key="3">
    <source>
        <dbReference type="Proteomes" id="UP001050691"/>
    </source>
</evidence>
<keyword evidence="3" id="KW-1185">Reference proteome</keyword>
<feature type="transmembrane region" description="Helical" evidence="1">
    <location>
        <begin position="97"/>
        <end position="118"/>
    </location>
</feature>
<feature type="transmembrane region" description="Helical" evidence="1">
    <location>
        <begin position="64"/>
        <end position="85"/>
    </location>
</feature>
<sequence length="230" mass="25385">MVSFGDFSSLCANVPSFPWCNLFYRQLQFTDSIILAPPSIAGVGINPVCDIPHLDPSSSQFGNIANVVLCGVSFFITLGLIVITWRRKAAVARIELLYLLICYAISLVFQLLTTSSFLEQGSTALVVLTAIHAGIVAALFWALLGNALVSMQVVEDGTLSSLISRFVVLYYYDAFCMKYGRYVICKGTDSRIDGSFIATLLETLAVIVLVAGWKNITEDSWEEEENDYYR</sequence>
<feature type="transmembrane region" description="Helical" evidence="1">
    <location>
        <begin position="124"/>
        <end position="144"/>
    </location>
</feature>
<evidence type="ECO:0008006" key="4">
    <source>
        <dbReference type="Google" id="ProtNLM"/>
    </source>
</evidence>
<feature type="transmembrane region" description="Helical" evidence="1">
    <location>
        <begin position="196"/>
        <end position="213"/>
    </location>
</feature>
<dbReference type="GO" id="GO:0051082">
    <property type="term" value="F:unfolded protein binding"/>
    <property type="evidence" value="ECO:0007669"/>
    <property type="project" value="TreeGrafter"/>
</dbReference>
<comment type="caution">
    <text evidence="2">The sequence shown here is derived from an EMBL/GenBank/DDBJ whole genome shotgun (WGS) entry which is preliminary data.</text>
</comment>
<keyword evidence="1" id="KW-1133">Transmembrane helix</keyword>
<dbReference type="AlphaFoldDB" id="A0AAV5AJH6"/>
<dbReference type="GO" id="GO:0005789">
    <property type="term" value="C:endoplasmic reticulum membrane"/>
    <property type="evidence" value="ECO:0007669"/>
    <property type="project" value="TreeGrafter"/>
</dbReference>
<proteinExistence type="predicted"/>
<name>A0AAV5AJH6_9AGAM</name>
<dbReference type="PANTHER" id="PTHR35329">
    <property type="entry name" value="CHITIN SYNTHASE EXPORT CHAPERONE"/>
    <property type="match status" value="1"/>
</dbReference>
<dbReference type="Pfam" id="PF12271">
    <property type="entry name" value="Chs7"/>
    <property type="match status" value="2"/>
</dbReference>
<organism evidence="2 3">
    <name type="scientific">Clathrus columnatus</name>
    <dbReference type="NCBI Taxonomy" id="1419009"/>
    <lineage>
        <taxon>Eukaryota</taxon>
        <taxon>Fungi</taxon>
        <taxon>Dikarya</taxon>
        <taxon>Basidiomycota</taxon>
        <taxon>Agaricomycotina</taxon>
        <taxon>Agaricomycetes</taxon>
        <taxon>Phallomycetidae</taxon>
        <taxon>Phallales</taxon>
        <taxon>Clathraceae</taxon>
        <taxon>Clathrus</taxon>
    </lineage>
</organism>
<accession>A0AAV5AJH6</accession>
<dbReference type="InterPro" id="IPR022057">
    <property type="entry name" value="Chs7"/>
</dbReference>
<gene>
    <name evidence="2" type="ORF">Clacol_007341</name>
</gene>
<evidence type="ECO:0000256" key="1">
    <source>
        <dbReference type="SAM" id="Phobius"/>
    </source>
</evidence>
<dbReference type="GO" id="GO:0006457">
    <property type="term" value="P:protein folding"/>
    <property type="evidence" value="ECO:0007669"/>
    <property type="project" value="TreeGrafter"/>
</dbReference>
<keyword evidence="1" id="KW-0472">Membrane</keyword>
<keyword evidence="1" id="KW-0812">Transmembrane</keyword>